<dbReference type="AlphaFoldDB" id="A0A914YJX8"/>
<name>A0A914YJX8_9BILA</name>
<dbReference type="Gene3D" id="3.30.710.10">
    <property type="entry name" value="Potassium Channel Kv1.1, Chain A"/>
    <property type="match status" value="1"/>
</dbReference>
<dbReference type="PANTHER" id="PTHR24413">
    <property type="entry name" value="SPECKLE-TYPE POZ PROTEIN"/>
    <property type="match status" value="1"/>
</dbReference>
<keyword evidence="2" id="KW-1185">Reference proteome</keyword>
<dbReference type="Pfam" id="PF00651">
    <property type="entry name" value="BTB"/>
    <property type="match status" value="1"/>
</dbReference>
<organism evidence="2 3">
    <name type="scientific">Panagrolaimus superbus</name>
    <dbReference type="NCBI Taxonomy" id="310955"/>
    <lineage>
        <taxon>Eukaryota</taxon>
        <taxon>Metazoa</taxon>
        <taxon>Ecdysozoa</taxon>
        <taxon>Nematoda</taxon>
        <taxon>Chromadorea</taxon>
        <taxon>Rhabditida</taxon>
        <taxon>Tylenchina</taxon>
        <taxon>Panagrolaimomorpha</taxon>
        <taxon>Panagrolaimoidea</taxon>
        <taxon>Panagrolaimidae</taxon>
        <taxon>Panagrolaimus</taxon>
    </lineage>
</organism>
<reference evidence="3" key="1">
    <citation type="submission" date="2022-11" db="UniProtKB">
        <authorList>
            <consortium name="WormBaseParasite"/>
        </authorList>
    </citation>
    <scope>IDENTIFICATION</scope>
</reference>
<dbReference type="SUPFAM" id="SSF54695">
    <property type="entry name" value="POZ domain"/>
    <property type="match status" value="1"/>
</dbReference>
<evidence type="ECO:0000313" key="2">
    <source>
        <dbReference type="Proteomes" id="UP000887577"/>
    </source>
</evidence>
<dbReference type="WBParaSite" id="PSU_v2.g20649.t1">
    <property type="protein sequence ID" value="PSU_v2.g20649.t1"/>
    <property type="gene ID" value="PSU_v2.g20649"/>
</dbReference>
<dbReference type="PROSITE" id="PS50097">
    <property type="entry name" value="BTB"/>
    <property type="match status" value="1"/>
</dbReference>
<dbReference type="InterPro" id="IPR000210">
    <property type="entry name" value="BTB/POZ_dom"/>
</dbReference>
<sequence>MGYFLLYLEGIFKIENVETKWKTRKNFGDLWDIGFQDFAIIVNGKEIKIHKCLLQHYSPIFAGFFDQPNSESEKTITILDFSYEIVEMAIKLLYHRDLISHISVEAAILLLKFAEKYSIEMLKDNLENYLCDKITVSNVCEIINCAVAVNSLKLQKSCMDFCNQCLSKKEFVQNMELLDKEFLITLFSNFSCRKSQTL</sequence>
<feature type="domain" description="BTB" evidence="1">
    <location>
        <begin position="36"/>
        <end position="98"/>
    </location>
</feature>
<accession>A0A914YJX8</accession>
<dbReference type="Proteomes" id="UP000887577">
    <property type="component" value="Unplaced"/>
</dbReference>
<proteinExistence type="predicted"/>
<dbReference type="SMART" id="SM00225">
    <property type="entry name" value="BTB"/>
    <property type="match status" value="1"/>
</dbReference>
<evidence type="ECO:0000313" key="3">
    <source>
        <dbReference type="WBParaSite" id="PSU_v2.g20649.t1"/>
    </source>
</evidence>
<evidence type="ECO:0000259" key="1">
    <source>
        <dbReference type="PROSITE" id="PS50097"/>
    </source>
</evidence>
<dbReference type="InterPro" id="IPR011333">
    <property type="entry name" value="SKP1/BTB/POZ_sf"/>
</dbReference>
<protein>
    <submittedName>
        <fullName evidence="3">BTB domain-containing protein</fullName>
    </submittedName>
</protein>